<dbReference type="InterPro" id="IPR008266">
    <property type="entry name" value="Tyr_kinase_AS"/>
</dbReference>
<dbReference type="STRING" id="50990.A0A4Y7Q7W5"/>
<dbReference type="PROSITE" id="PS00109">
    <property type="entry name" value="PROTEIN_KINASE_TYR"/>
    <property type="match status" value="1"/>
</dbReference>
<dbReference type="GO" id="GO:0005524">
    <property type="term" value="F:ATP binding"/>
    <property type="evidence" value="ECO:0007669"/>
    <property type="project" value="InterPro"/>
</dbReference>
<dbReference type="InterPro" id="IPR051681">
    <property type="entry name" value="Ser/Thr_Kinases-Pseudokinases"/>
</dbReference>
<gene>
    <name evidence="2" type="ORF">BD410DRAFT_787368</name>
</gene>
<sequence>MSQSERDQRIDAGNLPANIFVHDVQRISSRPLMGGGFADIWQGEFRGRPVALKELRIFDRSGDEFLKAQRRFFREALVWKELNHPNVLPFYGVLSNNFGLKLAMVSPWMVHGNLVTYLKNATKNVDRLKLVQGSASGLAYLHGSRIVHGDFRGANILIDERGDPCIADFGLARIVESDQSRGPLGAIRWQAPELFNFEEDTNVILTMQSDVYAFACVCLEIFTGKVPFSNISVSAVMMAVAVKNQRPPRPKPAASEGLDDNLWTLMEYCWARDPAKRPTMQSVLEWTRARNVAGVTSTNIDDNAGIRDETDALLVGSGNDDTLEQAKNRVLFLSEVESIGDNPVTGSGGVDIRRGEFQGRPVALKVLRVFHYVESFQPIWQKLTSEALRWQKFDHIHLLPFIGIEKELFRPMVVLVSPWMENSDLVEYLIEHQDADRLALAKGTASGLQYLHDLQPAVIHGNLRADNIFIDKDGSPRIANFGQAAVTVYIKASVGSLTYNGRGPMRWQSPEVLDPDKSKGHSGFTVKSDVYAFAGVCYEIYTGTVPFHGLPDHVVVMEVAQKNQRPSRPQDPATNKRLNDRIWNLMKVCWETEPKDRPYVHEMVKALAEISTKKDDSQ</sequence>
<protein>
    <submittedName>
        <fullName evidence="2">Kinase-like protein</fullName>
    </submittedName>
</protein>
<organism evidence="2 3">
    <name type="scientific">Rickenella mellea</name>
    <dbReference type="NCBI Taxonomy" id="50990"/>
    <lineage>
        <taxon>Eukaryota</taxon>
        <taxon>Fungi</taxon>
        <taxon>Dikarya</taxon>
        <taxon>Basidiomycota</taxon>
        <taxon>Agaricomycotina</taxon>
        <taxon>Agaricomycetes</taxon>
        <taxon>Hymenochaetales</taxon>
        <taxon>Rickenellaceae</taxon>
        <taxon>Rickenella</taxon>
    </lineage>
</organism>
<feature type="domain" description="Protein kinase" evidence="1">
    <location>
        <begin position="309"/>
        <end position="610"/>
    </location>
</feature>
<dbReference type="InterPro" id="IPR000719">
    <property type="entry name" value="Prot_kinase_dom"/>
</dbReference>
<evidence type="ECO:0000313" key="3">
    <source>
        <dbReference type="Proteomes" id="UP000294933"/>
    </source>
</evidence>
<dbReference type="InterPro" id="IPR011009">
    <property type="entry name" value="Kinase-like_dom_sf"/>
</dbReference>
<dbReference type="PROSITE" id="PS50011">
    <property type="entry name" value="PROTEIN_KINASE_DOM"/>
    <property type="match status" value="2"/>
</dbReference>
<dbReference type="GO" id="GO:0004674">
    <property type="term" value="F:protein serine/threonine kinase activity"/>
    <property type="evidence" value="ECO:0007669"/>
    <property type="project" value="TreeGrafter"/>
</dbReference>
<dbReference type="EMBL" id="ML170170">
    <property type="protein sequence ID" value="TDL23525.1"/>
    <property type="molecule type" value="Genomic_DNA"/>
</dbReference>
<dbReference type="VEuPathDB" id="FungiDB:BD410DRAFT_787368"/>
<dbReference type="Pfam" id="PF07714">
    <property type="entry name" value="PK_Tyr_Ser-Thr"/>
    <property type="match status" value="2"/>
</dbReference>
<dbReference type="OrthoDB" id="4062651at2759"/>
<reference evidence="2 3" key="1">
    <citation type="submission" date="2018-06" db="EMBL/GenBank/DDBJ databases">
        <title>A transcriptomic atlas of mushroom development highlights an independent origin of complex multicellularity.</title>
        <authorList>
            <consortium name="DOE Joint Genome Institute"/>
            <person name="Krizsan K."/>
            <person name="Almasi E."/>
            <person name="Merenyi Z."/>
            <person name="Sahu N."/>
            <person name="Viragh M."/>
            <person name="Koszo T."/>
            <person name="Mondo S."/>
            <person name="Kiss B."/>
            <person name="Balint B."/>
            <person name="Kues U."/>
            <person name="Barry K."/>
            <person name="Hegedus J.C."/>
            <person name="Henrissat B."/>
            <person name="Johnson J."/>
            <person name="Lipzen A."/>
            <person name="Ohm R."/>
            <person name="Nagy I."/>
            <person name="Pangilinan J."/>
            <person name="Yan J."/>
            <person name="Xiong Y."/>
            <person name="Grigoriev I.V."/>
            <person name="Hibbett D.S."/>
            <person name="Nagy L.G."/>
        </authorList>
    </citation>
    <scope>NUCLEOTIDE SEQUENCE [LARGE SCALE GENOMIC DNA]</scope>
    <source>
        <strain evidence="2 3">SZMC22713</strain>
    </source>
</reference>
<evidence type="ECO:0000313" key="2">
    <source>
        <dbReference type="EMBL" id="TDL23525.1"/>
    </source>
</evidence>
<proteinExistence type="predicted"/>
<dbReference type="InterPro" id="IPR001245">
    <property type="entry name" value="Ser-Thr/Tyr_kinase_cat_dom"/>
</dbReference>
<keyword evidence="2" id="KW-0808">Transferase</keyword>
<dbReference type="SUPFAM" id="SSF56112">
    <property type="entry name" value="Protein kinase-like (PK-like)"/>
    <property type="match status" value="2"/>
</dbReference>
<accession>A0A4Y7Q7W5</accession>
<feature type="domain" description="Protein kinase" evidence="1">
    <location>
        <begin position="26"/>
        <end position="292"/>
    </location>
</feature>
<name>A0A4Y7Q7W5_9AGAM</name>
<keyword evidence="3" id="KW-1185">Reference proteome</keyword>
<keyword evidence="2" id="KW-0418">Kinase</keyword>
<dbReference type="PANTHER" id="PTHR44329">
    <property type="entry name" value="SERINE/THREONINE-PROTEIN KINASE TNNI3K-RELATED"/>
    <property type="match status" value="1"/>
</dbReference>
<dbReference type="Proteomes" id="UP000294933">
    <property type="component" value="Unassembled WGS sequence"/>
</dbReference>
<dbReference type="Gene3D" id="1.10.510.10">
    <property type="entry name" value="Transferase(Phosphotransferase) domain 1"/>
    <property type="match status" value="2"/>
</dbReference>
<evidence type="ECO:0000259" key="1">
    <source>
        <dbReference type="PROSITE" id="PS50011"/>
    </source>
</evidence>
<dbReference type="AlphaFoldDB" id="A0A4Y7Q7W5"/>